<feature type="region of interest" description="Disordered" evidence="1">
    <location>
        <begin position="1"/>
        <end position="21"/>
    </location>
</feature>
<name>A0A391NKM2_9EUKA</name>
<evidence type="ECO:0000313" key="3">
    <source>
        <dbReference type="EMBL" id="GCA62415.1"/>
    </source>
</evidence>
<dbReference type="EMBL" id="BDIP01000647">
    <property type="protein sequence ID" value="GCA62415.1"/>
    <property type="molecule type" value="Genomic_DNA"/>
</dbReference>
<protein>
    <submittedName>
        <fullName evidence="3">Uncharacterized protein</fullName>
    </submittedName>
</protein>
<accession>A0A391NKM2</accession>
<feature type="compositionally biased region" description="Polar residues" evidence="1">
    <location>
        <begin position="1"/>
        <end position="13"/>
    </location>
</feature>
<reference evidence="3 4" key="2">
    <citation type="journal article" date="2018" name="PLoS ONE">
        <title>The draft genome of Kipferlia bialata reveals reductive genome evolution in fornicate parasites.</title>
        <authorList>
            <person name="Tanifuji G."/>
            <person name="Takabayashi S."/>
            <person name="Kume K."/>
            <person name="Takagi M."/>
            <person name="Nakayama T."/>
            <person name="Kamikawa R."/>
            <person name="Inagaki Y."/>
            <person name="Hashimoto T."/>
        </authorList>
    </citation>
    <scope>NUCLEOTIDE SEQUENCE [LARGE SCALE GENOMIC DNA]</scope>
    <source>
        <strain evidence="3">NY0173</strain>
    </source>
</reference>
<gene>
    <name evidence="2" type="ORF">KIPB_003082</name>
    <name evidence="3" type="ORF">KIPB_003396</name>
</gene>
<keyword evidence="4" id="KW-1185">Reference proteome</keyword>
<dbReference type="EMBL" id="BDIP01000563">
    <property type="protein sequence ID" value="GCA62372.1"/>
    <property type="molecule type" value="Genomic_DNA"/>
</dbReference>
<reference evidence="3" key="1">
    <citation type="submission" date="2016-10" db="EMBL/GenBank/DDBJ databases">
        <authorList>
            <person name="Tanifuji G."/>
            <person name="Kume K."/>
            <person name="Nakayama T."/>
            <person name="Takabayashi S."/>
            <person name="Hashimoto T."/>
        </authorList>
    </citation>
    <scope>NUCLEOTIDE SEQUENCE</scope>
    <source>
        <strain evidence="3">NY0173</strain>
    </source>
</reference>
<comment type="caution">
    <text evidence="3">The sequence shown here is derived from an EMBL/GenBank/DDBJ whole genome shotgun (WGS) entry which is preliminary data.</text>
</comment>
<dbReference type="AlphaFoldDB" id="A0A391NKM2"/>
<proteinExistence type="predicted"/>
<dbReference type="Proteomes" id="UP000265618">
    <property type="component" value="Unassembled WGS sequence"/>
</dbReference>
<evidence type="ECO:0000313" key="4">
    <source>
        <dbReference type="Proteomes" id="UP000265618"/>
    </source>
</evidence>
<evidence type="ECO:0000313" key="2">
    <source>
        <dbReference type="EMBL" id="GCA62372.1"/>
    </source>
</evidence>
<sequence>MSSPKQPLSPTECDSSEDSHAEDYLSAVSSGISTVEEYFQGIEDLAVTLSGLVTPTKLDPTALSQIEGVLTALTEMRAGGKETVRTVEQYITVSSRGTMDSNRRQRLDYLVQRLRAVSRKFSSSIDNAERVARGLVPRIQAVHNILLIPTLLLEALVSRPQRLCHWV</sequence>
<evidence type="ECO:0000256" key="1">
    <source>
        <dbReference type="SAM" id="MobiDB-lite"/>
    </source>
</evidence>
<organism evidence="3 4">
    <name type="scientific">Kipferlia bialata</name>
    <dbReference type="NCBI Taxonomy" id="797122"/>
    <lineage>
        <taxon>Eukaryota</taxon>
        <taxon>Metamonada</taxon>
        <taxon>Carpediemonas-like organisms</taxon>
        <taxon>Kipferlia</taxon>
    </lineage>
</organism>